<evidence type="ECO:0000313" key="3">
    <source>
        <dbReference type="Proteomes" id="UP000297703"/>
    </source>
</evidence>
<organism evidence="2 3">
    <name type="scientific">Platysternon megacephalum</name>
    <name type="common">big-headed turtle</name>
    <dbReference type="NCBI Taxonomy" id="55544"/>
    <lineage>
        <taxon>Eukaryota</taxon>
        <taxon>Metazoa</taxon>
        <taxon>Chordata</taxon>
        <taxon>Craniata</taxon>
        <taxon>Vertebrata</taxon>
        <taxon>Euteleostomi</taxon>
        <taxon>Archelosauria</taxon>
        <taxon>Testudinata</taxon>
        <taxon>Testudines</taxon>
        <taxon>Cryptodira</taxon>
        <taxon>Durocryptodira</taxon>
        <taxon>Testudinoidea</taxon>
        <taxon>Platysternidae</taxon>
        <taxon>Platysternon</taxon>
    </lineage>
</organism>
<keyword evidence="3" id="KW-1185">Reference proteome</keyword>
<gene>
    <name evidence="2" type="ORF">DR999_PMT19710</name>
</gene>
<comment type="caution">
    <text evidence="2">The sequence shown here is derived from an EMBL/GenBank/DDBJ whole genome shotgun (WGS) entry which is preliminary data.</text>
</comment>
<protein>
    <submittedName>
        <fullName evidence="2">Rab GDP dissociation inhibitor alpha</fullName>
    </submittedName>
</protein>
<evidence type="ECO:0000256" key="1">
    <source>
        <dbReference type="SAM" id="MobiDB-lite"/>
    </source>
</evidence>
<dbReference type="AlphaFoldDB" id="A0A4D9DMC1"/>
<reference evidence="2 3" key="1">
    <citation type="submission" date="2019-04" db="EMBL/GenBank/DDBJ databases">
        <title>Draft genome of the big-headed turtle Platysternon megacephalum.</title>
        <authorList>
            <person name="Gong S."/>
        </authorList>
    </citation>
    <scope>NUCLEOTIDE SEQUENCE [LARGE SCALE GENOMIC DNA]</scope>
    <source>
        <strain evidence="2">DO16091913</strain>
        <tissue evidence="2">Muscle</tissue>
    </source>
</reference>
<sequence length="138" mass="13526">MGSSPSPITAPGAGPRTHNAQGRLHVAALAVPACAPGTIAGSFCPARCVDPPAPTQLRCSPSLCPASPSHGGARGWTDRAKGSLLWLSPAALQPGEGRASDGDRGSGCCRESSPGGCVAVGVEAAGAPPPQLSLTDPL</sequence>
<dbReference type="EMBL" id="QXTE01000405">
    <property type="protein sequence ID" value="TFJ98396.1"/>
    <property type="molecule type" value="Genomic_DNA"/>
</dbReference>
<proteinExistence type="predicted"/>
<evidence type="ECO:0000313" key="2">
    <source>
        <dbReference type="EMBL" id="TFJ98396.1"/>
    </source>
</evidence>
<dbReference type="Proteomes" id="UP000297703">
    <property type="component" value="Unassembled WGS sequence"/>
</dbReference>
<accession>A0A4D9DMC1</accession>
<name>A0A4D9DMC1_9SAUR</name>
<feature type="region of interest" description="Disordered" evidence="1">
    <location>
        <begin position="1"/>
        <end position="21"/>
    </location>
</feature>
<reference evidence="2 3" key="2">
    <citation type="submission" date="2019-04" db="EMBL/GenBank/DDBJ databases">
        <title>The genome sequence of big-headed turtle.</title>
        <authorList>
            <person name="Gong S."/>
        </authorList>
    </citation>
    <scope>NUCLEOTIDE SEQUENCE [LARGE SCALE GENOMIC DNA]</scope>
    <source>
        <strain evidence="2">DO16091913</strain>
        <tissue evidence="2">Muscle</tissue>
    </source>
</reference>